<feature type="compositionally biased region" description="Basic residues" evidence="1">
    <location>
        <begin position="149"/>
        <end position="169"/>
    </location>
</feature>
<name>A0A0J1B6Z3_RHOIS</name>
<evidence type="ECO:0000256" key="1">
    <source>
        <dbReference type="SAM" id="MobiDB-lite"/>
    </source>
</evidence>
<proteinExistence type="predicted"/>
<sequence>MTRKEQARRNRYEQPSIPTLLLHYQSFFRRIHPNCSEVRPLKSDLFNQLVRSIRKHGLKRPVLIDEGMSLLDGRARLGALLVLGIEPEPSMFRVTKRSPTVVTERNLERRKRIREAQRRKKHSEAEKVQPAAQAATADSNSVHTDSPSRKKPGSNRASSKQKRRKKVRRSALLPPRLENAEETRRSVSAVGEAWNETGKESQLAGTRLTNEEVDLFRKLLVFQLNEEQTNDDSSTPYVRLLLWDYLEACRRNPRAHRSGYEYQPSIRRLAMYCQCDEKTLRNLELRPNQRVDLEIVSIILLLSAHLMPGSEDHRHTLMADRIIVADQWLHEPEDTRGLLSARLARIRPR</sequence>
<dbReference type="PATRIC" id="fig|595434.4.peg.5053"/>
<evidence type="ECO:0008006" key="4">
    <source>
        <dbReference type="Google" id="ProtNLM"/>
    </source>
</evidence>
<dbReference type="InterPro" id="IPR036086">
    <property type="entry name" value="ParB/Sulfiredoxin_sf"/>
</dbReference>
<dbReference type="AlphaFoldDB" id="A0A0J1B6Z3"/>
<organism evidence="2 3">
    <name type="scientific">Rhodopirellula islandica</name>
    <dbReference type="NCBI Taxonomy" id="595434"/>
    <lineage>
        <taxon>Bacteria</taxon>
        <taxon>Pseudomonadati</taxon>
        <taxon>Planctomycetota</taxon>
        <taxon>Planctomycetia</taxon>
        <taxon>Pirellulales</taxon>
        <taxon>Pirellulaceae</taxon>
        <taxon>Rhodopirellula</taxon>
    </lineage>
</organism>
<dbReference type="Proteomes" id="UP000036367">
    <property type="component" value="Unassembled WGS sequence"/>
</dbReference>
<evidence type="ECO:0000313" key="2">
    <source>
        <dbReference type="EMBL" id="KLU02251.1"/>
    </source>
</evidence>
<dbReference type="SUPFAM" id="SSF110849">
    <property type="entry name" value="ParB/Sulfiredoxin"/>
    <property type="match status" value="1"/>
</dbReference>
<keyword evidence="3" id="KW-1185">Reference proteome</keyword>
<dbReference type="RefSeq" id="WP_047816388.1">
    <property type="nucleotide sequence ID" value="NZ_LECT01000044.1"/>
</dbReference>
<evidence type="ECO:0000313" key="3">
    <source>
        <dbReference type="Proteomes" id="UP000036367"/>
    </source>
</evidence>
<dbReference type="EMBL" id="LECT01000044">
    <property type="protein sequence ID" value="KLU02251.1"/>
    <property type="molecule type" value="Genomic_DNA"/>
</dbReference>
<protein>
    <recommendedName>
        <fullName evidence="4">ParB/Sulfiredoxin domain-containing protein</fullName>
    </recommendedName>
</protein>
<dbReference type="STRING" id="595434.RISK_005317"/>
<feature type="region of interest" description="Disordered" evidence="1">
    <location>
        <begin position="96"/>
        <end position="206"/>
    </location>
</feature>
<reference evidence="2" key="1">
    <citation type="submission" date="2015-05" db="EMBL/GenBank/DDBJ databases">
        <title>Permanent draft genome of Rhodopirellula islandicus K833.</title>
        <authorList>
            <person name="Kizina J."/>
            <person name="Richter M."/>
            <person name="Glockner F.O."/>
            <person name="Harder J."/>
        </authorList>
    </citation>
    <scope>NUCLEOTIDE SEQUENCE [LARGE SCALE GENOMIC DNA]</scope>
    <source>
        <strain evidence="2">K833</strain>
    </source>
</reference>
<feature type="compositionally biased region" description="Basic residues" evidence="1">
    <location>
        <begin position="108"/>
        <end position="122"/>
    </location>
</feature>
<comment type="caution">
    <text evidence="2">The sequence shown here is derived from an EMBL/GenBank/DDBJ whole genome shotgun (WGS) entry which is preliminary data.</text>
</comment>
<feature type="compositionally biased region" description="Polar residues" evidence="1">
    <location>
        <begin position="136"/>
        <end position="145"/>
    </location>
</feature>
<accession>A0A0J1B6Z3</accession>
<gene>
    <name evidence="2" type="ORF">RISK_005317</name>
</gene>